<dbReference type="EMBL" id="CP104064">
    <property type="protein sequence ID" value="WAH37746.1"/>
    <property type="molecule type" value="Genomic_DNA"/>
</dbReference>
<sequence length="116" mass="13375">MCWEGRSLDKELLKGSTPIVVLSLLQTRPMYGYEMMKRIEALTNGVLAFKEGTLYPILHQLELLGYVHSTWSSESGERRRKYYAITDEGQAHLAAKRREWSQFRTAIDKVIGEEPV</sequence>
<evidence type="ECO:0000313" key="3">
    <source>
        <dbReference type="Proteomes" id="UP001164803"/>
    </source>
</evidence>
<evidence type="ECO:0000313" key="2">
    <source>
        <dbReference type="EMBL" id="WAH37746.1"/>
    </source>
</evidence>
<proteinExistence type="predicted"/>
<evidence type="ECO:0000259" key="1">
    <source>
        <dbReference type="Pfam" id="PF03551"/>
    </source>
</evidence>
<reference evidence="2" key="1">
    <citation type="submission" date="2022-08" db="EMBL/GenBank/DDBJ databases">
        <title>Alicyclobacillus dauci DSM2870, complete genome.</title>
        <authorList>
            <person name="Wang Q."/>
            <person name="Cai R."/>
            <person name="Wang Z."/>
        </authorList>
    </citation>
    <scope>NUCLEOTIDE SEQUENCE</scope>
    <source>
        <strain evidence="2">DSM 28700</strain>
    </source>
</reference>
<feature type="domain" description="Transcription regulator PadR N-terminal" evidence="1">
    <location>
        <begin position="21"/>
        <end position="94"/>
    </location>
</feature>
<dbReference type="PANTHER" id="PTHR33169:SF14">
    <property type="entry name" value="TRANSCRIPTIONAL REGULATOR RV3488"/>
    <property type="match status" value="1"/>
</dbReference>
<protein>
    <submittedName>
        <fullName evidence="2">PadR family transcriptional regulator</fullName>
    </submittedName>
</protein>
<accession>A0ABY6Z604</accession>
<dbReference type="Pfam" id="PF03551">
    <property type="entry name" value="PadR"/>
    <property type="match status" value="1"/>
</dbReference>
<dbReference type="InterPro" id="IPR036390">
    <property type="entry name" value="WH_DNA-bd_sf"/>
</dbReference>
<dbReference type="InterPro" id="IPR005149">
    <property type="entry name" value="Tscrpt_reg_PadR_N"/>
</dbReference>
<dbReference type="InterPro" id="IPR052509">
    <property type="entry name" value="Metal_resp_DNA-bind_regulator"/>
</dbReference>
<dbReference type="Proteomes" id="UP001164803">
    <property type="component" value="Chromosome"/>
</dbReference>
<keyword evidence="3" id="KW-1185">Reference proteome</keyword>
<name>A0ABY6Z604_9BACL</name>
<dbReference type="SUPFAM" id="SSF46785">
    <property type="entry name" value="Winged helix' DNA-binding domain"/>
    <property type="match status" value="1"/>
</dbReference>
<gene>
    <name evidence="2" type="ORF">NZD86_04380</name>
</gene>
<dbReference type="Gene3D" id="1.10.10.10">
    <property type="entry name" value="Winged helix-like DNA-binding domain superfamily/Winged helix DNA-binding domain"/>
    <property type="match status" value="1"/>
</dbReference>
<dbReference type="InterPro" id="IPR036388">
    <property type="entry name" value="WH-like_DNA-bd_sf"/>
</dbReference>
<organism evidence="2 3">
    <name type="scientific">Alicyclobacillus dauci</name>
    <dbReference type="NCBI Taxonomy" id="1475485"/>
    <lineage>
        <taxon>Bacteria</taxon>
        <taxon>Bacillati</taxon>
        <taxon>Bacillota</taxon>
        <taxon>Bacilli</taxon>
        <taxon>Bacillales</taxon>
        <taxon>Alicyclobacillaceae</taxon>
        <taxon>Alicyclobacillus</taxon>
    </lineage>
</organism>
<dbReference type="PANTHER" id="PTHR33169">
    <property type="entry name" value="PADR-FAMILY TRANSCRIPTIONAL REGULATOR"/>
    <property type="match status" value="1"/>
</dbReference>